<evidence type="ECO:0000313" key="7">
    <source>
        <dbReference type="EMBL" id="KAK2080507.1"/>
    </source>
</evidence>
<dbReference type="InterPro" id="IPR011989">
    <property type="entry name" value="ARM-like"/>
</dbReference>
<feature type="region of interest" description="Disordered" evidence="5">
    <location>
        <begin position="314"/>
        <end position="347"/>
    </location>
</feature>
<feature type="domain" description="Clathrin/coatomer adaptor adaptin-like N-terminal" evidence="6">
    <location>
        <begin position="57"/>
        <end position="307"/>
    </location>
</feature>
<evidence type="ECO:0000256" key="2">
    <source>
        <dbReference type="ARBA" id="ARBA00022448"/>
    </source>
</evidence>
<keyword evidence="4" id="KW-0472">Membrane</keyword>
<evidence type="ECO:0000256" key="5">
    <source>
        <dbReference type="SAM" id="MobiDB-lite"/>
    </source>
</evidence>
<dbReference type="Proteomes" id="UP001255856">
    <property type="component" value="Unassembled WGS sequence"/>
</dbReference>
<evidence type="ECO:0000256" key="3">
    <source>
        <dbReference type="ARBA" id="ARBA00022927"/>
    </source>
</evidence>
<comment type="subcellular location">
    <subcellularLocation>
        <location evidence="1">Endomembrane system</location>
    </subcellularLocation>
</comment>
<dbReference type="InterPro" id="IPR050840">
    <property type="entry name" value="Adaptor_Complx_Large_Subunit"/>
</dbReference>
<keyword evidence="3" id="KW-0653">Protein transport</keyword>
<dbReference type="GO" id="GO:0030117">
    <property type="term" value="C:membrane coat"/>
    <property type="evidence" value="ECO:0007669"/>
    <property type="project" value="InterPro"/>
</dbReference>
<dbReference type="GO" id="GO:0006886">
    <property type="term" value="P:intracellular protein transport"/>
    <property type="evidence" value="ECO:0007669"/>
    <property type="project" value="InterPro"/>
</dbReference>
<dbReference type="GO" id="GO:0016192">
    <property type="term" value="P:vesicle-mediated transport"/>
    <property type="evidence" value="ECO:0007669"/>
    <property type="project" value="InterPro"/>
</dbReference>
<evidence type="ECO:0000313" key="8">
    <source>
        <dbReference type="Proteomes" id="UP001255856"/>
    </source>
</evidence>
<accession>A0AAD9MJV3</accession>
<organism evidence="7 8">
    <name type="scientific">Prototheca wickerhamii</name>
    <dbReference type="NCBI Taxonomy" id="3111"/>
    <lineage>
        <taxon>Eukaryota</taxon>
        <taxon>Viridiplantae</taxon>
        <taxon>Chlorophyta</taxon>
        <taxon>core chlorophytes</taxon>
        <taxon>Trebouxiophyceae</taxon>
        <taxon>Chlorellales</taxon>
        <taxon>Chlorellaceae</taxon>
        <taxon>Prototheca</taxon>
    </lineage>
</organism>
<reference evidence="7" key="1">
    <citation type="submission" date="2021-01" db="EMBL/GenBank/DDBJ databases">
        <authorList>
            <person name="Eckstrom K.M.E."/>
        </authorList>
    </citation>
    <scope>NUCLEOTIDE SEQUENCE</scope>
    <source>
        <strain evidence="7">UVCC 0001</strain>
    </source>
</reference>
<gene>
    <name evidence="7" type="ORF">QBZ16_000360</name>
</gene>
<dbReference type="SUPFAM" id="SSF48371">
    <property type="entry name" value="ARM repeat"/>
    <property type="match status" value="1"/>
</dbReference>
<protein>
    <recommendedName>
        <fullName evidence="6">Clathrin/coatomer adaptor adaptin-like N-terminal domain-containing protein</fullName>
    </recommendedName>
</protein>
<dbReference type="InterPro" id="IPR016024">
    <property type="entry name" value="ARM-type_fold"/>
</dbReference>
<feature type="compositionally biased region" description="Basic residues" evidence="5">
    <location>
        <begin position="338"/>
        <end position="347"/>
    </location>
</feature>
<name>A0AAD9MJV3_PROWI</name>
<dbReference type="InterPro" id="IPR002553">
    <property type="entry name" value="Clathrin/coatomer_adapt-like_N"/>
</dbReference>
<comment type="caution">
    <text evidence="7">The sequence shown here is derived from an EMBL/GenBank/DDBJ whole genome shotgun (WGS) entry which is preliminary data.</text>
</comment>
<sequence>MSGLSSTLSSLAKRSIPITSGFNDLVRGIGEAKSKDEEDGIVAKMVDLCRGALAGGRRDPRTSKELLLYLVYIDMLGHDTRWAHAWVIQLCSDKSLIVKKAAYLAASLLLPAESELHIMLTATIQADFRSDNWVVVATALTATNRIATAELAAVFVPAVIALTSHASQPVARRALLTLRRLLQLDPEAAPDVERVLVERLGHREPALMAAALCSLRELVARRPPQYAGLARYLVAILKQAYEGKLGRGFEVHRAPAPFVQVELLRLLRLLGAGNPGTAAEAAVVVAEAQRRAEGLGSALGAAVALEALRTRGAAAGRGRGRRGGRGRDAHAALGRGQRAVRGHRRAF</sequence>
<proteinExistence type="predicted"/>
<evidence type="ECO:0000256" key="1">
    <source>
        <dbReference type="ARBA" id="ARBA00004308"/>
    </source>
</evidence>
<dbReference type="PANTHER" id="PTHR22780">
    <property type="entry name" value="ADAPTIN, ALPHA/GAMMA/EPSILON"/>
    <property type="match status" value="1"/>
</dbReference>
<evidence type="ECO:0000256" key="4">
    <source>
        <dbReference type="ARBA" id="ARBA00023136"/>
    </source>
</evidence>
<dbReference type="Pfam" id="PF01602">
    <property type="entry name" value="Adaptin_N"/>
    <property type="match status" value="1"/>
</dbReference>
<dbReference type="GO" id="GO:0012505">
    <property type="term" value="C:endomembrane system"/>
    <property type="evidence" value="ECO:0007669"/>
    <property type="project" value="UniProtKB-SubCell"/>
</dbReference>
<keyword evidence="8" id="KW-1185">Reference proteome</keyword>
<keyword evidence="2" id="KW-0813">Transport</keyword>
<evidence type="ECO:0000259" key="6">
    <source>
        <dbReference type="Pfam" id="PF01602"/>
    </source>
</evidence>
<dbReference type="AlphaFoldDB" id="A0AAD9MJV3"/>
<dbReference type="Gene3D" id="1.25.10.10">
    <property type="entry name" value="Leucine-rich Repeat Variant"/>
    <property type="match status" value="1"/>
</dbReference>
<dbReference type="EMBL" id="JASFZW010000001">
    <property type="protein sequence ID" value="KAK2080507.1"/>
    <property type="molecule type" value="Genomic_DNA"/>
</dbReference>